<dbReference type="Proteomes" id="UP000085678">
    <property type="component" value="Unplaced"/>
</dbReference>
<gene>
    <name evidence="4" type="primary">LOC106176527</name>
</gene>
<evidence type="ECO:0000313" key="4">
    <source>
        <dbReference type="RefSeq" id="XP_013414447.1"/>
    </source>
</evidence>
<organism evidence="3 4">
    <name type="scientific">Lingula anatina</name>
    <name type="common">Brachiopod</name>
    <name type="synonym">Lingula unguis</name>
    <dbReference type="NCBI Taxonomy" id="7574"/>
    <lineage>
        <taxon>Eukaryota</taxon>
        <taxon>Metazoa</taxon>
        <taxon>Spiralia</taxon>
        <taxon>Lophotrochozoa</taxon>
        <taxon>Brachiopoda</taxon>
        <taxon>Linguliformea</taxon>
        <taxon>Lingulata</taxon>
        <taxon>Lingulida</taxon>
        <taxon>Linguloidea</taxon>
        <taxon>Lingulidae</taxon>
        <taxon>Lingula</taxon>
    </lineage>
</organism>
<evidence type="ECO:0000256" key="1">
    <source>
        <dbReference type="SAM" id="MobiDB-lite"/>
    </source>
</evidence>
<evidence type="ECO:0000313" key="3">
    <source>
        <dbReference type="Proteomes" id="UP000085678"/>
    </source>
</evidence>
<proteinExistence type="predicted"/>
<feature type="region of interest" description="Disordered" evidence="1">
    <location>
        <begin position="111"/>
        <end position="143"/>
    </location>
</feature>
<feature type="compositionally biased region" description="Polar residues" evidence="1">
    <location>
        <begin position="111"/>
        <end position="122"/>
    </location>
</feature>
<feature type="chain" id="PRO_5010175329" evidence="2">
    <location>
        <begin position="18"/>
        <end position="143"/>
    </location>
</feature>
<dbReference type="AlphaFoldDB" id="A0A1S3JVX8"/>
<dbReference type="KEGG" id="lak:106176527"/>
<sequence length="143" mass="15896">MACSGSLLTGMFRTTWASLLAVVCGSSQRGRVLDKPEETVLFENGNIPAPKFEPAFCVLLQEQHNLTMHRTEKIAEERCPSSNVPVLRLDEGKAEFDLRWGYEALESIRENSLSQTPKSSESFLREKSQTIATSHALSPKGKL</sequence>
<dbReference type="GeneID" id="106176527"/>
<dbReference type="RefSeq" id="XP_013414447.1">
    <property type="nucleotide sequence ID" value="XM_013558993.1"/>
</dbReference>
<dbReference type="InParanoid" id="A0A1S3JVX8"/>
<keyword evidence="3" id="KW-1185">Reference proteome</keyword>
<evidence type="ECO:0000256" key="2">
    <source>
        <dbReference type="SAM" id="SignalP"/>
    </source>
</evidence>
<protein>
    <submittedName>
        <fullName evidence="4">Uncharacterized protein LOC106176527 isoform X1</fullName>
    </submittedName>
</protein>
<feature type="signal peptide" evidence="2">
    <location>
        <begin position="1"/>
        <end position="17"/>
    </location>
</feature>
<keyword evidence="2" id="KW-0732">Signal</keyword>
<accession>A0A1S3JVX8</accession>
<reference evidence="4" key="1">
    <citation type="submission" date="2025-08" db="UniProtKB">
        <authorList>
            <consortium name="RefSeq"/>
        </authorList>
    </citation>
    <scope>IDENTIFICATION</scope>
    <source>
        <tissue evidence="4">Gonads</tissue>
    </source>
</reference>
<dbReference type="OrthoDB" id="6435470at2759"/>
<name>A0A1S3JVX8_LINAN</name>